<evidence type="ECO:0000313" key="2">
    <source>
        <dbReference type="Proteomes" id="UP001381693"/>
    </source>
</evidence>
<sequence>MHDLKERFIARLISTWFKTNPQDASYKILSKESLAKYREGSRGCDSCATGVLNAIVVVIVAVESLIAVAPRRFQFLNPGSQVVNLQERLQIEVGHGGQSYWTRFRGWGYMFQQRETRGGALPIR</sequence>
<name>A0AAN8XSC2_HALRR</name>
<comment type="caution">
    <text evidence="1">The sequence shown here is derived from an EMBL/GenBank/DDBJ whole genome shotgun (WGS) entry which is preliminary data.</text>
</comment>
<proteinExistence type="predicted"/>
<protein>
    <submittedName>
        <fullName evidence="1">Uncharacterized protein</fullName>
    </submittedName>
</protein>
<reference evidence="1 2" key="1">
    <citation type="submission" date="2023-11" db="EMBL/GenBank/DDBJ databases">
        <title>Halocaridina rubra genome assembly.</title>
        <authorList>
            <person name="Smith C."/>
        </authorList>
    </citation>
    <scope>NUCLEOTIDE SEQUENCE [LARGE SCALE GENOMIC DNA]</scope>
    <source>
        <strain evidence="1">EP-1</strain>
        <tissue evidence="1">Whole</tissue>
    </source>
</reference>
<dbReference type="AlphaFoldDB" id="A0AAN8XSC2"/>
<accession>A0AAN8XSC2</accession>
<dbReference type="Proteomes" id="UP001381693">
    <property type="component" value="Unassembled WGS sequence"/>
</dbReference>
<keyword evidence="2" id="KW-1185">Reference proteome</keyword>
<organism evidence="1 2">
    <name type="scientific">Halocaridina rubra</name>
    <name type="common">Hawaiian red shrimp</name>
    <dbReference type="NCBI Taxonomy" id="373956"/>
    <lineage>
        <taxon>Eukaryota</taxon>
        <taxon>Metazoa</taxon>
        <taxon>Ecdysozoa</taxon>
        <taxon>Arthropoda</taxon>
        <taxon>Crustacea</taxon>
        <taxon>Multicrustacea</taxon>
        <taxon>Malacostraca</taxon>
        <taxon>Eumalacostraca</taxon>
        <taxon>Eucarida</taxon>
        <taxon>Decapoda</taxon>
        <taxon>Pleocyemata</taxon>
        <taxon>Caridea</taxon>
        <taxon>Atyoidea</taxon>
        <taxon>Atyidae</taxon>
        <taxon>Halocaridina</taxon>
    </lineage>
</organism>
<dbReference type="EMBL" id="JAXCGZ010003315">
    <property type="protein sequence ID" value="KAK7083360.1"/>
    <property type="molecule type" value="Genomic_DNA"/>
</dbReference>
<evidence type="ECO:0000313" key="1">
    <source>
        <dbReference type="EMBL" id="KAK7083360.1"/>
    </source>
</evidence>
<gene>
    <name evidence="1" type="ORF">SK128_020894</name>
</gene>
<feature type="non-terminal residue" evidence="1">
    <location>
        <position position="124"/>
    </location>
</feature>